<keyword evidence="1" id="KW-0812">Transmembrane</keyword>
<organism evidence="2">
    <name type="scientific">hydrothermal vent metagenome</name>
    <dbReference type="NCBI Taxonomy" id="652676"/>
    <lineage>
        <taxon>unclassified sequences</taxon>
        <taxon>metagenomes</taxon>
        <taxon>ecological metagenomes</taxon>
    </lineage>
</organism>
<name>A0A3B1D374_9ZZZZ</name>
<accession>A0A3B1D374</accession>
<reference evidence="2" key="1">
    <citation type="submission" date="2018-06" db="EMBL/GenBank/DDBJ databases">
        <authorList>
            <person name="Zhirakovskaya E."/>
        </authorList>
    </citation>
    <scope>NUCLEOTIDE SEQUENCE</scope>
</reference>
<keyword evidence="1" id="KW-1133">Transmembrane helix</keyword>
<evidence type="ECO:0000256" key="1">
    <source>
        <dbReference type="SAM" id="Phobius"/>
    </source>
</evidence>
<gene>
    <name evidence="2" type="ORF">MNBD_NITROSPINAE01-1203</name>
</gene>
<keyword evidence="1" id="KW-0472">Membrane</keyword>
<feature type="transmembrane region" description="Helical" evidence="1">
    <location>
        <begin position="13"/>
        <end position="34"/>
    </location>
</feature>
<sequence length="36" mass="4178">MSILGRKFTALDWMIHFGVTMNVIVSLALAWYAFHH</sequence>
<evidence type="ECO:0000313" key="2">
    <source>
        <dbReference type="EMBL" id="VAX23197.1"/>
    </source>
</evidence>
<dbReference type="EMBL" id="UOGC01000148">
    <property type="protein sequence ID" value="VAX23197.1"/>
    <property type="molecule type" value="Genomic_DNA"/>
</dbReference>
<dbReference type="AlphaFoldDB" id="A0A3B1D374"/>
<proteinExistence type="predicted"/>
<protein>
    <submittedName>
        <fullName evidence="2">Uncharacterized protein</fullName>
    </submittedName>
</protein>